<evidence type="ECO:0000256" key="4">
    <source>
        <dbReference type="ARBA" id="ARBA00022643"/>
    </source>
</evidence>
<comment type="cofactor">
    <cofactor evidence="11">
        <name>NADPH</name>
        <dbReference type="ChEBI" id="CHEBI:57783"/>
    </cofactor>
</comment>
<dbReference type="GO" id="GO:0010181">
    <property type="term" value="F:FMN binding"/>
    <property type="evidence" value="ECO:0007669"/>
    <property type="project" value="UniProtKB-UniRule"/>
</dbReference>
<comment type="caution">
    <text evidence="11">Lacks conserved residue(s) required for the propagation of feature annotation.</text>
</comment>
<dbReference type="PATRIC" id="fig|864564.6.peg.1674"/>
<dbReference type="CDD" id="cd02811">
    <property type="entry name" value="IDI-2_FMN"/>
    <property type="match status" value="1"/>
</dbReference>
<sequence length="402" mass="44152">MTKPTINPGRSHQELVDDRATISSRKDDHVRLAARIRSQEVEPYQLAVWDELDQCEFIHQALPEIAVDQVDISSTVAGIAQSSPFFINAMTGGTVGTNALNSQLAAVASRTGVAMALGSMSILVKKPEVQGFYRTLRKDNPNVNFIANLGAEHSVEAAQLVVETVDAQALQLHLNAAQEIVMPEGSRDFRGWTDHIGRIVDAMDKKGVPVIVKEVGFGLSRETVERLYSLGVRWVDLAGKGGTNFIRIENERRKEALRRLGCQGEARNELQLHGSAHADSLDFSYLRSWGISTLRSLLEARSVGERFGDLHIIASGGVRNPLDVVKYLASGADCVGLSGFFLKAIQEEGVEGTVALVDEWKEHIRLLMALLGVRDIQDLRSSASLVYPQSLVSYCRQRGIRL</sequence>
<comment type="catalytic activity">
    <reaction evidence="11">
        <text>isopentenyl diphosphate = dimethylallyl diphosphate</text>
        <dbReference type="Rhea" id="RHEA:23284"/>
        <dbReference type="ChEBI" id="CHEBI:57623"/>
        <dbReference type="ChEBI" id="CHEBI:128769"/>
        <dbReference type="EC" id="5.3.3.2"/>
    </reaction>
</comment>
<dbReference type="Gene3D" id="3.20.20.70">
    <property type="entry name" value="Aldolase class I"/>
    <property type="match status" value="1"/>
</dbReference>
<accession>E6JYI2</accession>
<dbReference type="InterPro" id="IPR001295">
    <property type="entry name" value="Dihydroorotate_DH_CS"/>
</dbReference>
<evidence type="ECO:0000313" key="13">
    <source>
        <dbReference type="EMBL" id="EFT83041.1"/>
    </source>
</evidence>
<dbReference type="InterPro" id="IPR000262">
    <property type="entry name" value="FMN-dep_DH"/>
</dbReference>
<evidence type="ECO:0000256" key="11">
    <source>
        <dbReference type="HAMAP-Rule" id="MF_00354"/>
    </source>
</evidence>
<dbReference type="EC" id="5.3.3.2" evidence="11"/>
<dbReference type="HAMAP" id="MF_00354">
    <property type="entry name" value="Idi_2"/>
    <property type="match status" value="1"/>
</dbReference>
<comment type="caution">
    <text evidence="13">The sequence shown here is derived from an EMBL/GenBank/DDBJ whole genome shotgun (WGS) entry which is preliminary data.</text>
</comment>
<keyword evidence="14" id="KW-1185">Reference proteome</keyword>
<protein>
    <recommendedName>
        <fullName evidence="11">Isopentenyl-diphosphate delta-isomerase</fullName>
        <shortName evidence="11">IPP isomerase</shortName>
        <ecNumber evidence="11">5.3.3.2</ecNumber>
    </recommendedName>
    <alternativeName>
        <fullName evidence="11">Isopentenyl diphosphate:dimethylallyl diphosphate isomerase</fullName>
    </alternativeName>
    <alternativeName>
        <fullName evidence="11">Isopentenyl pyrophosphate isomerase</fullName>
    </alternativeName>
    <alternativeName>
        <fullName evidence="11">Type 2 isopentenyl diphosphate isomerase</fullName>
        <shortName evidence="11">IDI-2</shortName>
    </alternativeName>
</protein>
<name>E6JYI2_PARDN</name>
<feature type="binding site" evidence="11">
    <location>
        <position position="243"/>
    </location>
    <ligand>
        <name>FMN</name>
        <dbReference type="ChEBI" id="CHEBI:58210"/>
    </ligand>
</feature>
<dbReference type="SMART" id="SM01240">
    <property type="entry name" value="IMPDH"/>
    <property type="match status" value="1"/>
</dbReference>
<keyword evidence="9 11" id="KW-0413">Isomerase</keyword>
<feature type="binding site" evidence="11">
    <location>
        <position position="119"/>
    </location>
    <ligand>
        <name>FMN</name>
        <dbReference type="ChEBI" id="CHEBI:58210"/>
    </ligand>
</feature>
<evidence type="ECO:0000256" key="9">
    <source>
        <dbReference type="ARBA" id="ARBA00023235"/>
    </source>
</evidence>
<dbReference type="InterPro" id="IPR013785">
    <property type="entry name" value="Aldolase_TIM"/>
</dbReference>
<proteinExistence type="inferred from homology"/>
<evidence type="ECO:0000259" key="12">
    <source>
        <dbReference type="Pfam" id="PF01070"/>
    </source>
</evidence>
<dbReference type="Pfam" id="PF01070">
    <property type="entry name" value="FMN_dh"/>
    <property type="match status" value="1"/>
</dbReference>
<keyword evidence="3 11" id="KW-0285">Flavoprotein</keyword>
<dbReference type="eggNOG" id="COG1304">
    <property type="taxonomic scope" value="Bacteria"/>
</dbReference>
<evidence type="ECO:0000256" key="1">
    <source>
        <dbReference type="ARBA" id="ARBA00001917"/>
    </source>
</evidence>
<dbReference type="HOGENOM" id="CLU_065515_0_0_11"/>
<reference evidence="13 14" key="1">
    <citation type="submission" date="2010-12" db="EMBL/GenBank/DDBJ databases">
        <authorList>
            <person name="Muzny D."/>
            <person name="Qin X."/>
            <person name="Buhay C."/>
            <person name="Dugan-Rocha S."/>
            <person name="Ding Y."/>
            <person name="Chen G."/>
            <person name="Hawes A."/>
            <person name="Holder M."/>
            <person name="Jhangiani S."/>
            <person name="Johnson A."/>
            <person name="Khan Z."/>
            <person name="Li Z."/>
            <person name="Liu W."/>
            <person name="Liu X."/>
            <person name="Perez L."/>
            <person name="Shen H."/>
            <person name="Wang Q."/>
            <person name="Watt J."/>
            <person name="Xi L."/>
            <person name="Xin Y."/>
            <person name="Zhou J."/>
            <person name="Deng J."/>
            <person name="Jiang H."/>
            <person name="Liu Y."/>
            <person name="Qu J."/>
            <person name="Song X.-Z."/>
            <person name="Zhang L."/>
            <person name="Villasana D."/>
            <person name="Johnson A."/>
            <person name="Liu J."/>
            <person name="Liyanage D."/>
            <person name="Lorensuhewa L."/>
            <person name="Robinson T."/>
            <person name="Song A."/>
            <person name="Song B.-B."/>
            <person name="Dinh H."/>
            <person name="Thornton R."/>
            <person name="Coyle M."/>
            <person name="Francisco L."/>
            <person name="Jackson L."/>
            <person name="Javaid M."/>
            <person name="Korchina V."/>
            <person name="Kovar C."/>
            <person name="Mata R."/>
            <person name="Mathew T."/>
            <person name="Ngo R."/>
            <person name="Nguyen L."/>
            <person name="Nguyen N."/>
            <person name="Okwuonu G."/>
            <person name="Ongeri F."/>
            <person name="Pham C."/>
            <person name="Simmons D."/>
            <person name="Wilczek-Boney K."/>
            <person name="Hale W."/>
            <person name="Jakkamsetti A."/>
            <person name="Pham P."/>
            <person name="Ruth R."/>
            <person name="San Lucas F."/>
            <person name="Warren J."/>
            <person name="Zhang J."/>
            <person name="Zhao Z."/>
            <person name="Zhou C."/>
            <person name="Zhu D."/>
            <person name="Lee S."/>
            <person name="Bess C."/>
            <person name="Blankenburg K."/>
            <person name="Forbes L."/>
            <person name="Fu Q."/>
            <person name="Gubbala S."/>
            <person name="Hirani K."/>
            <person name="Jayaseelan J.C."/>
            <person name="Lara F."/>
            <person name="Munidasa M."/>
            <person name="Palculict T."/>
            <person name="Patil S."/>
            <person name="Pu L.-L."/>
            <person name="Saada N."/>
            <person name="Tang L."/>
            <person name="Weissenberger G."/>
            <person name="Zhu Y."/>
            <person name="Hemphill L."/>
            <person name="Shang Y."/>
            <person name="Youmans B."/>
            <person name="Ayvaz T."/>
            <person name="Ross M."/>
            <person name="Santibanez J."/>
            <person name="Aqrawi P."/>
            <person name="Gross S."/>
            <person name="Joshi V."/>
            <person name="Fowler G."/>
            <person name="Nazareth L."/>
            <person name="Reid J."/>
            <person name="Worley K."/>
            <person name="Petrosino J."/>
            <person name="Highlander S."/>
            <person name="Gibbs R."/>
        </authorList>
    </citation>
    <scope>NUCLEOTIDE SEQUENCE [LARGE SCALE GENOMIC DNA]</scope>
    <source>
        <strain evidence="13 14">DSM 10105</strain>
    </source>
</reference>
<keyword evidence="5 11" id="KW-0479">Metal-binding</keyword>
<dbReference type="GO" id="GO:0006207">
    <property type="term" value="P:'de novo' pyrimidine nucleobase biosynthetic process"/>
    <property type="evidence" value="ECO:0007669"/>
    <property type="project" value="InterPro"/>
</dbReference>
<comment type="subunit">
    <text evidence="10 11">Homooctamer. Dimer of tetramers.</text>
</comment>
<dbReference type="RefSeq" id="WP_006288483.1">
    <property type="nucleotide sequence ID" value="NZ_AP012333.1"/>
</dbReference>
<dbReference type="PANTHER" id="PTHR43665">
    <property type="entry name" value="ISOPENTENYL-DIPHOSPHATE DELTA-ISOMERASE"/>
    <property type="match status" value="1"/>
</dbReference>
<keyword evidence="7 11" id="KW-0521">NADP</keyword>
<evidence type="ECO:0000256" key="8">
    <source>
        <dbReference type="ARBA" id="ARBA00023229"/>
    </source>
</evidence>
<dbReference type="AlphaFoldDB" id="E6JYI2"/>
<evidence type="ECO:0000256" key="2">
    <source>
        <dbReference type="ARBA" id="ARBA00022490"/>
    </source>
</evidence>
<feature type="binding site" evidence="11">
    <location>
        <begin position="317"/>
        <end position="319"/>
    </location>
    <ligand>
        <name>FMN</name>
        <dbReference type="ChEBI" id="CHEBI:58210"/>
    </ligand>
</feature>
<keyword evidence="4 11" id="KW-0288">FMN</keyword>
<dbReference type="Proteomes" id="UP000004946">
    <property type="component" value="Chromosome"/>
</dbReference>
<feature type="binding site" evidence="11">
    <location>
        <position position="179"/>
    </location>
    <ligand>
        <name>Mg(2+)</name>
        <dbReference type="ChEBI" id="CHEBI:18420"/>
    </ligand>
</feature>
<dbReference type="KEGG" id="pdo:PSDT_1526"/>
<feature type="binding site" evidence="11">
    <location>
        <begin position="89"/>
        <end position="91"/>
    </location>
    <ligand>
        <name>FMN</name>
        <dbReference type="ChEBI" id="CHEBI:58210"/>
    </ligand>
</feature>
<comment type="cofactor">
    <cofactor evidence="11">
        <name>Mg(2+)</name>
        <dbReference type="ChEBI" id="CHEBI:18420"/>
    </cofactor>
</comment>
<feature type="binding site" evidence="11">
    <location>
        <position position="148"/>
    </location>
    <ligand>
        <name>FMN</name>
        <dbReference type="ChEBI" id="CHEBI:58210"/>
    </ligand>
</feature>
<evidence type="ECO:0000256" key="5">
    <source>
        <dbReference type="ARBA" id="ARBA00022723"/>
    </source>
</evidence>
<comment type="similarity">
    <text evidence="11">Belongs to the IPP isomerase type 2 family.</text>
</comment>
<comment type="function">
    <text evidence="11">Involved in the biosynthesis of isoprenoids. Catalyzes the 1,3-allylic rearrangement of the homoallylic substrate isopentenyl (IPP) to its allylic isomer, dimethylallyl diphosphate (DMAPP).</text>
</comment>
<evidence type="ECO:0000256" key="10">
    <source>
        <dbReference type="ARBA" id="ARBA00025810"/>
    </source>
</evidence>
<dbReference type="PANTHER" id="PTHR43665:SF1">
    <property type="entry name" value="ISOPENTENYL-DIPHOSPHATE DELTA-ISOMERASE"/>
    <property type="match status" value="1"/>
</dbReference>
<evidence type="ECO:0000256" key="6">
    <source>
        <dbReference type="ARBA" id="ARBA00022842"/>
    </source>
</evidence>
<dbReference type="GO" id="GO:0000287">
    <property type="term" value="F:magnesium ion binding"/>
    <property type="evidence" value="ECO:0007669"/>
    <property type="project" value="UniProtKB-UniRule"/>
</dbReference>
<keyword evidence="8 11" id="KW-0414">Isoprene biosynthesis</keyword>
<gene>
    <name evidence="11 13" type="primary">fni</name>
    <name evidence="13" type="ORF">HMPREF0620_0046</name>
</gene>
<comment type="cofactor">
    <cofactor evidence="1 11">
        <name>FMN</name>
        <dbReference type="ChEBI" id="CHEBI:58210"/>
    </cofactor>
</comment>
<dbReference type="EMBL" id="AEON01000001">
    <property type="protein sequence ID" value="EFT83041.1"/>
    <property type="molecule type" value="Genomic_DNA"/>
</dbReference>
<feature type="binding site" evidence="11">
    <location>
        <position position="213"/>
    </location>
    <ligand>
        <name>FMN</name>
        <dbReference type="ChEBI" id="CHEBI:58210"/>
    </ligand>
</feature>
<feature type="binding site" evidence="11">
    <location>
        <begin position="338"/>
        <end position="339"/>
    </location>
    <ligand>
        <name>FMN</name>
        <dbReference type="ChEBI" id="CHEBI:58210"/>
    </ligand>
</feature>
<comment type="subcellular location">
    <subcellularLocation>
        <location evidence="11">Cytoplasm</location>
    </subcellularLocation>
</comment>
<evidence type="ECO:0000256" key="3">
    <source>
        <dbReference type="ARBA" id="ARBA00022630"/>
    </source>
</evidence>
<feature type="binding site" evidence="11">
    <location>
        <begin position="25"/>
        <end position="26"/>
    </location>
    <ligand>
        <name>substrate</name>
    </ligand>
</feature>
<feature type="domain" description="FMN-dependent dehydrogenase" evidence="12">
    <location>
        <begin position="196"/>
        <end position="382"/>
    </location>
</feature>
<evidence type="ECO:0000313" key="14">
    <source>
        <dbReference type="Proteomes" id="UP000004946"/>
    </source>
</evidence>
<keyword evidence="2 11" id="KW-0963">Cytoplasm</keyword>
<organism evidence="13 14">
    <name type="scientific">Parascardovia denticolens DSM 10105 = JCM 12538</name>
    <dbReference type="NCBI Taxonomy" id="864564"/>
    <lineage>
        <taxon>Bacteria</taxon>
        <taxon>Bacillati</taxon>
        <taxon>Actinomycetota</taxon>
        <taxon>Actinomycetes</taxon>
        <taxon>Bifidobacteriales</taxon>
        <taxon>Bifidobacteriaceae</taxon>
        <taxon>Parascardovia</taxon>
    </lineage>
</organism>
<dbReference type="PROSITE" id="PS00912">
    <property type="entry name" value="DHODEHASE_2"/>
    <property type="match status" value="1"/>
</dbReference>
<dbReference type="GO" id="GO:0005737">
    <property type="term" value="C:cytoplasm"/>
    <property type="evidence" value="ECO:0007669"/>
    <property type="project" value="UniProtKB-SubCell"/>
</dbReference>
<evidence type="ECO:0000256" key="7">
    <source>
        <dbReference type="ARBA" id="ARBA00022857"/>
    </source>
</evidence>
<dbReference type="GO" id="GO:0070402">
    <property type="term" value="F:NADPH binding"/>
    <property type="evidence" value="ECO:0007669"/>
    <property type="project" value="UniProtKB-UniRule"/>
</dbReference>
<keyword evidence="6 11" id="KW-0460">Magnesium</keyword>
<dbReference type="GO" id="GO:0008299">
    <property type="term" value="P:isoprenoid biosynthetic process"/>
    <property type="evidence" value="ECO:0007669"/>
    <property type="project" value="UniProtKB-UniRule"/>
</dbReference>
<dbReference type="GO" id="GO:0004452">
    <property type="term" value="F:isopentenyl-diphosphate delta-isomerase activity"/>
    <property type="evidence" value="ECO:0007669"/>
    <property type="project" value="UniProtKB-UniRule"/>
</dbReference>
<dbReference type="SUPFAM" id="SSF51395">
    <property type="entry name" value="FMN-linked oxidoreductases"/>
    <property type="match status" value="1"/>
</dbReference>
<dbReference type="NCBIfam" id="TIGR02151">
    <property type="entry name" value="IPP_isom_2"/>
    <property type="match status" value="1"/>
</dbReference>
<dbReference type="InterPro" id="IPR011179">
    <property type="entry name" value="IPdP_isomerase"/>
</dbReference>
<feature type="binding site" evidence="11">
    <location>
        <position position="178"/>
    </location>
    <ligand>
        <name>substrate</name>
    </ligand>
</feature>
<dbReference type="GO" id="GO:0016627">
    <property type="term" value="F:oxidoreductase activity, acting on the CH-CH group of donors"/>
    <property type="evidence" value="ECO:0007669"/>
    <property type="project" value="InterPro"/>
</dbReference>